<dbReference type="KEGG" id="dpx:DAPPUDRAFT_324028"/>
<sequence>MEADAVRMPSPNKTGPSWCLLCDMMAKPECYTQDHGLLYLTSGTMKNVERLVSLKNEFRNIKTQLMKAIEERKKIKIHYTELLDAIQSIESDIQSKLDENEQQLADWTTLSENNFLVVEQRQGSPVPNGTASNPVSIDADDFFQLITSVGTSGKERITLETWKMTVEKTSQEYDQKIAKITAEKTDIEEQRKMRISVRMCDPSKKDTAQPIGEILCEGFVMDELEGSKSVTDIEKNFLLLLSHIVFTLHKQRKPDRFL</sequence>
<reference evidence="1 2" key="1">
    <citation type="journal article" date="2011" name="Science">
        <title>The ecoresponsive genome of Daphnia pulex.</title>
        <authorList>
            <person name="Colbourne J.K."/>
            <person name="Pfrender M.E."/>
            <person name="Gilbert D."/>
            <person name="Thomas W.K."/>
            <person name="Tucker A."/>
            <person name="Oakley T.H."/>
            <person name="Tokishita S."/>
            <person name="Aerts A."/>
            <person name="Arnold G.J."/>
            <person name="Basu M.K."/>
            <person name="Bauer D.J."/>
            <person name="Caceres C.E."/>
            <person name="Carmel L."/>
            <person name="Casola C."/>
            <person name="Choi J.H."/>
            <person name="Detter J.C."/>
            <person name="Dong Q."/>
            <person name="Dusheyko S."/>
            <person name="Eads B.D."/>
            <person name="Frohlich T."/>
            <person name="Geiler-Samerotte K.A."/>
            <person name="Gerlach D."/>
            <person name="Hatcher P."/>
            <person name="Jogdeo S."/>
            <person name="Krijgsveld J."/>
            <person name="Kriventseva E.V."/>
            <person name="Kultz D."/>
            <person name="Laforsch C."/>
            <person name="Lindquist E."/>
            <person name="Lopez J."/>
            <person name="Manak J.R."/>
            <person name="Muller J."/>
            <person name="Pangilinan J."/>
            <person name="Patwardhan R.P."/>
            <person name="Pitluck S."/>
            <person name="Pritham E.J."/>
            <person name="Rechtsteiner A."/>
            <person name="Rho M."/>
            <person name="Rogozin I.B."/>
            <person name="Sakarya O."/>
            <person name="Salamov A."/>
            <person name="Schaack S."/>
            <person name="Shapiro H."/>
            <person name="Shiga Y."/>
            <person name="Skalitzky C."/>
            <person name="Smith Z."/>
            <person name="Souvorov A."/>
            <person name="Sung W."/>
            <person name="Tang Z."/>
            <person name="Tsuchiya D."/>
            <person name="Tu H."/>
            <person name="Vos H."/>
            <person name="Wang M."/>
            <person name="Wolf Y.I."/>
            <person name="Yamagata H."/>
            <person name="Yamada T."/>
            <person name="Ye Y."/>
            <person name="Shaw J.R."/>
            <person name="Andrews J."/>
            <person name="Crease T.J."/>
            <person name="Tang H."/>
            <person name="Lucas S.M."/>
            <person name="Robertson H.M."/>
            <person name="Bork P."/>
            <person name="Koonin E.V."/>
            <person name="Zdobnov E.M."/>
            <person name="Grigoriev I.V."/>
            <person name="Lynch M."/>
            <person name="Boore J.L."/>
        </authorList>
    </citation>
    <scope>NUCLEOTIDE SEQUENCE [LARGE SCALE GENOMIC DNA]</scope>
</reference>
<dbReference type="AlphaFoldDB" id="E9H0H5"/>
<evidence type="ECO:0000313" key="2">
    <source>
        <dbReference type="Proteomes" id="UP000000305"/>
    </source>
</evidence>
<evidence type="ECO:0000313" key="1">
    <source>
        <dbReference type="EMBL" id="EFX74817.1"/>
    </source>
</evidence>
<accession>E9H0H5</accession>
<dbReference type="EMBL" id="GL732580">
    <property type="protein sequence ID" value="EFX74817.1"/>
    <property type="molecule type" value="Genomic_DNA"/>
</dbReference>
<protein>
    <submittedName>
        <fullName evidence="1">Uncharacterized protein</fullName>
    </submittedName>
</protein>
<proteinExistence type="predicted"/>
<dbReference type="HOGENOM" id="CLU_1225887_0_0_1"/>
<dbReference type="OrthoDB" id="252722at2759"/>
<gene>
    <name evidence="1" type="ORF">DAPPUDRAFT_324028</name>
</gene>
<name>E9H0H5_DAPPU</name>
<dbReference type="Proteomes" id="UP000000305">
    <property type="component" value="Unassembled WGS sequence"/>
</dbReference>
<keyword evidence="2" id="KW-1185">Reference proteome</keyword>
<dbReference type="InParanoid" id="E9H0H5"/>
<organism evidence="1 2">
    <name type="scientific">Daphnia pulex</name>
    <name type="common">Water flea</name>
    <dbReference type="NCBI Taxonomy" id="6669"/>
    <lineage>
        <taxon>Eukaryota</taxon>
        <taxon>Metazoa</taxon>
        <taxon>Ecdysozoa</taxon>
        <taxon>Arthropoda</taxon>
        <taxon>Crustacea</taxon>
        <taxon>Branchiopoda</taxon>
        <taxon>Diplostraca</taxon>
        <taxon>Cladocera</taxon>
        <taxon>Anomopoda</taxon>
        <taxon>Daphniidae</taxon>
        <taxon>Daphnia</taxon>
    </lineage>
</organism>